<sequence>MKNEVFDPDSVDKLIKCYYIVKHLNNCFSVPELRAVLLGNSWSDKSLLVNLLLGENTLSTEEELNIFTKHNRKLNETEVVLVNSPDLLHPNMTIKEHIEKCIEFSIPGPHVFLLILQPENFTEEHTQKLESFLEHFSYQSFKHSLVVIKLKAENSDCTKLIQQNQLLTDTIKKCKAEFLWEKDLKQKLLSAMVNIVKENNGDYLSLDIYKEPTHGIPRDHKQARTKLNQGGLVSESLNPVKGSGKYKNM</sequence>
<feature type="domain" description="AIG1-type G" evidence="4">
    <location>
        <begin position="34"/>
        <end position="212"/>
    </location>
</feature>
<accession>A0A3B4F4Y5</accession>
<dbReference type="Gene3D" id="3.40.50.300">
    <property type="entry name" value="P-loop containing nucleotide triphosphate hydrolases"/>
    <property type="match status" value="1"/>
</dbReference>
<evidence type="ECO:0000256" key="1">
    <source>
        <dbReference type="ARBA" id="ARBA00008535"/>
    </source>
</evidence>
<dbReference type="InterPro" id="IPR027417">
    <property type="entry name" value="P-loop_NTPase"/>
</dbReference>
<evidence type="ECO:0000256" key="3">
    <source>
        <dbReference type="ARBA" id="ARBA00023134"/>
    </source>
</evidence>
<organism evidence="5">
    <name type="scientific">Pundamilia nyererei</name>
    <dbReference type="NCBI Taxonomy" id="303518"/>
    <lineage>
        <taxon>Eukaryota</taxon>
        <taxon>Metazoa</taxon>
        <taxon>Chordata</taxon>
        <taxon>Craniata</taxon>
        <taxon>Vertebrata</taxon>
        <taxon>Euteleostomi</taxon>
        <taxon>Actinopterygii</taxon>
        <taxon>Neopterygii</taxon>
        <taxon>Teleostei</taxon>
        <taxon>Neoteleostei</taxon>
        <taxon>Acanthomorphata</taxon>
        <taxon>Ovalentaria</taxon>
        <taxon>Cichlomorphae</taxon>
        <taxon>Cichliformes</taxon>
        <taxon>Cichlidae</taxon>
        <taxon>African cichlids</taxon>
        <taxon>Pseudocrenilabrinae</taxon>
        <taxon>Haplochromini</taxon>
        <taxon>Pundamilia</taxon>
    </lineage>
</organism>
<dbReference type="PANTHER" id="PTHR10903">
    <property type="entry name" value="GTPASE, IMAP FAMILY MEMBER-RELATED"/>
    <property type="match status" value="1"/>
</dbReference>
<dbReference type="GO" id="GO:0005525">
    <property type="term" value="F:GTP binding"/>
    <property type="evidence" value="ECO:0007669"/>
    <property type="project" value="UniProtKB-KW"/>
</dbReference>
<comment type="similarity">
    <text evidence="1">Belongs to the TRAFAC class TrmE-Era-EngA-EngB-Septin-like GTPase superfamily. AIG1/Toc34/Toc159-like paraseptin GTPase family. IAN subfamily.</text>
</comment>
<evidence type="ECO:0000313" key="5">
    <source>
        <dbReference type="Ensembl" id="ENSPNYP00000005655.1"/>
    </source>
</evidence>
<proteinExistence type="inferred from homology"/>
<name>A0A3B4F4Y5_9CICH</name>
<dbReference type="Pfam" id="PF04548">
    <property type="entry name" value="AIG1"/>
    <property type="match status" value="1"/>
</dbReference>
<dbReference type="InterPro" id="IPR045058">
    <property type="entry name" value="GIMA/IAN/Toc"/>
</dbReference>
<dbReference type="SUPFAM" id="SSF52540">
    <property type="entry name" value="P-loop containing nucleoside triphosphate hydrolases"/>
    <property type="match status" value="1"/>
</dbReference>
<evidence type="ECO:0000259" key="4">
    <source>
        <dbReference type="Pfam" id="PF04548"/>
    </source>
</evidence>
<dbReference type="GeneTree" id="ENSGT00940000177061"/>
<dbReference type="STRING" id="303518.ENSPNYP00000005655"/>
<keyword evidence="3" id="KW-0342">GTP-binding</keyword>
<dbReference type="Ensembl" id="ENSPNYT00000005799.1">
    <property type="protein sequence ID" value="ENSPNYP00000005655.1"/>
    <property type="gene ID" value="ENSPNYG00000004371.1"/>
</dbReference>
<keyword evidence="2" id="KW-0547">Nucleotide-binding</keyword>
<dbReference type="PANTHER" id="PTHR10903:SF170">
    <property type="entry name" value="GTPASE IMAP FAMILY MEMBER 7"/>
    <property type="match status" value="1"/>
</dbReference>
<reference evidence="5" key="1">
    <citation type="submission" date="2023-09" db="UniProtKB">
        <authorList>
            <consortium name="Ensembl"/>
        </authorList>
    </citation>
    <scope>IDENTIFICATION</scope>
</reference>
<dbReference type="InterPro" id="IPR006703">
    <property type="entry name" value="G_AIG1"/>
</dbReference>
<evidence type="ECO:0000256" key="2">
    <source>
        <dbReference type="ARBA" id="ARBA00022741"/>
    </source>
</evidence>
<dbReference type="AlphaFoldDB" id="A0A3B4F4Y5"/>
<protein>
    <recommendedName>
        <fullName evidence="4">AIG1-type G domain-containing protein</fullName>
    </recommendedName>
</protein>